<dbReference type="InterPro" id="IPR036116">
    <property type="entry name" value="FN3_sf"/>
</dbReference>
<protein>
    <recommendedName>
        <fullName evidence="3">Fibronectin type-III domain-containing protein</fullName>
    </recommendedName>
</protein>
<keyword evidence="2" id="KW-1185">Reference proteome</keyword>
<evidence type="ECO:0000313" key="2">
    <source>
        <dbReference type="Proteomes" id="UP001445076"/>
    </source>
</evidence>
<sequence length="107" mass="11707">HGAQGDYDNYATIGPLEPNTIYIIEIISIGQFGQNSAPATLYVITKEAGRIVDFQQTDSGDGSVTLEWDTAKGVDTIQKYTIITDSDFATDIRCPLSHCSITIDYLE</sequence>
<organism evidence="1 2">
    <name type="scientific">Cherax quadricarinatus</name>
    <name type="common">Australian red claw crayfish</name>
    <dbReference type="NCBI Taxonomy" id="27406"/>
    <lineage>
        <taxon>Eukaryota</taxon>
        <taxon>Metazoa</taxon>
        <taxon>Ecdysozoa</taxon>
        <taxon>Arthropoda</taxon>
        <taxon>Crustacea</taxon>
        <taxon>Multicrustacea</taxon>
        <taxon>Malacostraca</taxon>
        <taxon>Eumalacostraca</taxon>
        <taxon>Eucarida</taxon>
        <taxon>Decapoda</taxon>
        <taxon>Pleocyemata</taxon>
        <taxon>Astacidea</taxon>
        <taxon>Parastacoidea</taxon>
        <taxon>Parastacidae</taxon>
        <taxon>Cherax</taxon>
    </lineage>
</organism>
<name>A0AAW0Y0N7_CHEQU</name>
<accession>A0AAW0Y0N7</accession>
<dbReference type="EMBL" id="JARKIK010000009">
    <property type="protein sequence ID" value="KAK8749572.1"/>
    <property type="molecule type" value="Genomic_DNA"/>
</dbReference>
<dbReference type="SUPFAM" id="SSF49265">
    <property type="entry name" value="Fibronectin type III"/>
    <property type="match status" value="1"/>
</dbReference>
<evidence type="ECO:0000313" key="1">
    <source>
        <dbReference type="EMBL" id="KAK8749572.1"/>
    </source>
</evidence>
<gene>
    <name evidence="1" type="ORF">OTU49_015437</name>
</gene>
<proteinExistence type="predicted"/>
<comment type="caution">
    <text evidence="1">The sequence shown here is derived from an EMBL/GenBank/DDBJ whole genome shotgun (WGS) entry which is preliminary data.</text>
</comment>
<reference evidence="1 2" key="1">
    <citation type="journal article" date="2024" name="BMC Genomics">
        <title>Genome assembly of redclaw crayfish (Cherax quadricarinatus) provides insights into its immune adaptation and hypoxia tolerance.</title>
        <authorList>
            <person name="Liu Z."/>
            <person name="Zheng J."/>
            <person name="Li H."/>
            <person name="Fang K."/>
            <person name="Wang S."/>
            <person name="He J."/>
            <person name="Zhou D."/>
            <person name="Weng S."/>
            <person name="Chi M."/>
            <person name="Gu Z."/>
            <person name="He J."/>
            <person name="Li F."/>
            <person name="Wang M."/>
        </authorList>
    </citation>
    <scope>NUCLEOTIDE SEQUENCE [LARGE SCALE GENOMIC DNA]</scope>
    <source>
        <strain evidence="1">ZL_2023a</strain>
    </source>
</reference>
<evidence type="ECO:0008006" key="3">
    <source>
        <dbReference type="Google" id="ProtNLM"/>
    </source>
</evidence>
<feature type="non-terminal residue" evidence="1">
    <location>
        <position position="107"/>
    </location>
</feature>
<feature type="non-terminal residue" evidence="1">
    <location>
        <position position="1"/>
    </location>
</feature>
<dbReference type="AlphaFoldDB" id="A0AAW0Y0N7"/>
<dbReference type="Proteomes" id="UP001445076">
    <property type="component" value="Unassembled WGS sequence"/>
</dbReference>